<dbReference type="Pfam" id="PF20938">
    <property type="entry name" value="DUF2264_C"/>
    <property type="match status" value="1"/>
</dbReference>
<reference evidence="3 4" key="1">
    <citation type="submission" date="2020-04" db="EMBL/GenBank/DDBJ databases">
        <title>Paenibacillus algicola sp. nov., a novel marine bacterium producing alginate lyase.</title>
        <authorList>
            <person name="Huang H."/>
        </authorList>
    </citation>
    <scope>NUCLEOTIDE SEQUENCE [LARGE SCALE GENOMIC DNA]</scope>
    <source>
        <strain evidence="3 4">L7-75</strain>
    </source>
</reference>
<evidence type="ECO:0000259" key="1">
    <source>
        <dbReference type="Pfam" id="PF10022"/>
    </source>
</evidence>
<protein>
    <submittedName>
        <fullName evidence="3">DUF2264 domain-containing protein</fullName>
    </submittedName>
</protein>
<dbReference type="Proteomes" id="UP000565468">
    <property type="component" value="Unassembled WGS sequence"/>
</dbReference>
<evidence type="ECO:0000313" key="3">
    <source>
        <dbReference type="EMBL" id="NMO96583.1"/>
    </source>
</evidence>
<proteinExistence type="predicted"/>
<dbReference type="InterPro" id="IPR049349">
    <property type="entry name" value="DUF2264_N"/>
</dbReference>
<accession>A0A848M9K8</accession>
<dbReference type="EMBL" id="JABBPN010000010">
    <property type="protein sequence ID" value="NMO96583.1"/>
    <property type="molecule type" value="Genomic_DNA"/>
</dbReference>
<sequence length="636" mass="71391">MDEGNHVTLTEGKHITLADNPLRTREDMAAALKQLLAPLASYYSKGKARLELGSTGAGHQAVLAGMEGFSRVLWGLVPLMAGGEDHELWDIVLEGIRNGTNPEHEEYWGQIHDYDQRLVEMAAFGYALALIPDRLWTPLDEQARHNLYTWLNEINDHPCHDCNWLFFHVLVNIGFRKAGLPYDDQQLQDNLNRLDAFYLEDGWYSDGPEGHSDYYVPFAFHYYGLLYSKLMQEEDPERSALYRERAEAFAPHFMAWFASDGSALPYGRSLTYRFSQGAFWGAMAFAESGSLPAGVFKGLMLRHLRWWFRQPILDSGGLLTVGYAYPNLIMAENYNSPGSPYWALKAFLPLALPDDHPFWTSEELPLPENERIDVQKPAHLVLIRDEKSGHAAAFNSGHRGTNEHTHTSAKYEKFVYSTGFGFSVPRSEWGLSQGAFDSMLALSESGDNLYRVRRHNVNTSIEDNVLHAVWKPWSDVEVSTWIVAGLPWHIRIHRVESKRALDAAEGGFALGVEQPPVERTAGGEAFAGSEWGISGARSLLGYESARLIWPNANTNVLRPRTVIPTLTASLSPGVHWLVSAIYGEPAVREPNQSARFGPGSSVDTHNLLRVSFEDIIEGHEISIRSCTGKEFKITME</sequence>
<feature type="domain" description="DUF2264" evidence="2">
    <location>
        <begin position="374"/>
        <end position="590"/>
    </location>
</feature>
<organism evidence="3 4">
    <name type="scientific">Paenibacillus lemnae</name>
    <dbReference type="NCBI Taxonomy" id="1330551"/>
    <lineage>
        <taxon>Bacteria</taxon>
        <taxon>Bacillati</taxon>
        <taxon>Bacillota</taxon>
        <taxon>Bacilli</taxon>
        <taxon>Bacillales</taxon>
        <taxon>Paenibacillaceae</taxon>
        <taxon>Paenibacillus</taxon>
    </lineage>
</organism>
<dbReference type="PANTHER" id="PTHR35339">
    <property type="entry name" value="LINALOOL DEHYDRATASE_ISOMERASE DOMAIN-CONTAINING PROTEIN"/>
    <property type="match status" value="1"/>
</dbReference>
<name>A0A848M9K8_PAELE</name>
<evidence type="ECO:0000313" key="4">
    <source>
        <dbReference type="Proteomes" id="UP000565468"/>
    </source>
</evidence>
<dbReference type="AlphaFoldDB" id="A0A848M9K8"/>
<dbReference type="PANTHER" id="PTHR35339:SF4">
    <property type="entry name" value="LINALOOL DEHYDRATASE_ISOMERASE DOMAIN-CONTAINING PROTEIN"/>
    <property type="match status" value="1"/>
</dbReference>
<dbReference type="Pfam" id="PF10022">
    <property type="entry name" value="DUF2264"/>
    <property type="match status" value="1"/>
</dbReference>
<comment type="caution">
    <text evidence="3">The sequence shown here is derived from an EMBL/GenBank/DDBJ whole genome shotgun (WGS) entry which is preliminary data.</text>
</comment>
<dbReference type="RefSeq" id="WP_169505398.1">
    <property type="nucleotide sequence ID" value="NZ_JABBPN010000010.1"/>
</dbReference>
<dbReference type="PIRSF" id="PIRSF014753">
    <property type="entry name" value="UCP014753"/>
    <property type="match status" value="1"/>
</dbReference>
<dbReference type="InterPro" id="IPR049237">
    <property type="entry name" value="DUF2264_C"/>
</dbReference>
<evidence type="ECO:0000259" key="2">
    <source>
        <dbReference type="Pfam" id="PF20938"/>
    </source>
</evidence>
<feature type="domain" description="DUF2264" evidence="1">
    <location>
        <begin position="24"/>
        <end position="365"/>
    </location>
</feature>
<dbReference type="InterPro" id="IPR016624">
    <property type="entry name" value="UCP014753"/>
</dbReference>
<keyword evidence="4" id="KW-1185">Reference proteome</keyword>
<gene>
    <name evidence="3" type="ORF">HII30_12450</name>
</gene>